<evidence type="ECO:0000256" key="8">
    <source>
        <dbReference type="ARBA" id="ARBA00022490"/>
    </source>
</evidence>
<comment type="subcellular location">
    <subcellularLocation>
        <location evidence="2 16">Cytoplasm</location>
    </subcellularLocation>
</comment>
<comment type="pathway">
    <text evidence="3 16">Amino-acid biosynthesis; L-histidine biosynthesis; L-histidine from 5-phospho-alpha-D-ribose 1-diphosphate: step 1/9.</text>
</comment>
<keyword evidence="13 16" id="KW-0067">ATP-binding</keyword>
<evidence type="ECO:0000256" key="16">
    <source>
        <dbReference type="HAMAP-Rule" id="MF_01018"/>
    </source>
</evidence>
<dbReference type="RefSeq" id="WP_046466564.1">
    <property type="nucleotide sequence ID" value="NZ_JAUOQO010000006.1"/>
</dbReference>
<dbReference type="PANTHER" id="PTHR21403">
    <property type="entry name" value="ATP PHOSPHORIBOSYLTRANSFERASE ATP-PRTASE"/>
    <property type="match status" value="1"/>
</dbReference>
<dbReference type="Gene3D" id="3.40.190.10">
    <property type="entry name" value="Periplasmic binding protein-like II"/>
    <property type="match status" value="2"/>
</dbReference>
<comment type="function">
    <text evidence="15 16">Catalyzes the condensation of ATP and 5-phosphoribose 1-diphosphate to form N'-(5'-phosphoribosyl)-ATP (PR-ATP). Has a crucial role in the pathway because the rate of histidine biosynthesis seems to be controlled primarily by regulation of HisG enzymatic activity.</text>
</comment>
<dbReference type="InterPro" id="IPR001348">
    <property type="entry name" value="ATP_PRibTrfase_HisG"/>
</dbReference>
<dbReference type="SUPFAM" id="SSF53850">
    <property type="entry name" value="Periplasmic binding protein-like II"/>
    <property type="match status" value="1"/>
</dbReference>
<evidence type="ECO:0000313" key="18">
    <source>
        <dbReference type="EMBL" id="MDO6574066.1"/>
    </source>
</evidence>
<evidence type="ECO:0000256" key="14">
    <source>
        <dbReference type="ARBA" id="ARBA00023102"/>
    </source>
</evidence>
<dbReference type="InterPro" id="IPR024893">
    <property type="entry name" value="ATP_PRibTrfase_HisG_short"/>
</dbReference>
<feature type="domain" description="ATP phosphoribosyltransferase catalytic" evidence="17">
    <location>
        <begin position="52"/>
        <end position="197"/>
    </location>
</feature>
<dbReference type="EMBL" id="JAUOQO010000006">
    <property type="protein sequence ID" value="MDO6574066.1"/>
    <property type="molecule type" value="Genomic_DNA"/>
</dbReference>
<evidence type="ECO:0000256" key="10">
    <source>
        <dbReference type="ARBA" id="ARBA00022676"/>
    </source>
</evidence>
<gene>
    <name evidence="16 18" type="primary">hisG</name>
    <name evidence="18" type="ORF">Q4528_07830</name>
</gene>
<evidence type="ECO:0000256" key="2">
    <source>
        <dbReference type="ARBA" id="ARBA00004496"/>
    </source>
</evidence>
<dbReference type="PANTHER" id="PTHR21403:SF8">
    <property type="entry name" value="ATP PHOSPHORIBOSYLTRANSFERASE"/>
    <property type="match status" value="1"/>
</dbReference>
<keyword evidence="14 16" id="KW-0368">Histidine biosynthesis</keyword>
<comment type="domain">
    <text evidence="16">Lacks the C-terminal regulatory region which is replaced by HisZ.</text>
</comment>
<evidence type="ECO:0000256" key="12">
    <source>
        <dbReference type="ARBA" id="ARBA00022741"/>
    </source>
</evidence>
<keyword evidence="8 16" id="KW-0963">Cytoplasm</keyword>
<keyword evidence="19" id="KW-1185">Reference proteome</keyword>
<dbReference type="NCBIfam" id="TIGR00070">
    <property type="entry name" value="hisG"/>
    <property type="match status" value="1"/>
</dbReference>
<dbReference type="HAMAP" id="MF_01018">
    <property type="entry name" value="HisG_Short"/>
    <property type="match status" value="1"/>
</dbReference>
<evidence type="ECO:0000256" key="15">
    <source>
        <dbReference type="ARBA" id="ARBA00024861"/>
    </source>
</evidence>
<evidence type="ECO:0000256" key="4">
    <source>
        <dbReference type="ARBA" id="ARBA00009489"/>
    </source>
</evidence>
<evidence type="ECO:0000256" key="9">
    <source>
        <dbReference type="ARBA" id="ARBA00022605"/>
    </source>
</evidence>
<dbReference type="CDD" id="cd13595">
    <property type="entry name" value="PBP2_HisGs"/>
    <property type="match status" value="1"/>
</dbReference>
<keyword evidence="9 16" id="KW-0028">Amino-acid biosynthesis</keyword>
<evidence type="ECO:0000256" key="5">
    <source>
        <dbReference type="ARBA" id="ARBA00011496"/>
    </source>
</evidence>
<dbReference type="Proteomes" id="UP001170310">
    <property type="component" value="Unassembled WGS sequence"/>
</dbReference>
<evidence type="ECO:0000259" key="17">
    <source>
        <dbReference type="Pfam" id="PF01634"/>
    </source>
</evidence>
<dbReference type="GO" id="GO:0005524">
    <property type="term" value="F:ATP binding"/>
    <property type="evidence" value="ECO:0007669"/>
    <property type="project" value="UniProtKB-KW"/>
</dbReference>
<comment type="catalytic activity">
    <reaction evidence="1 16">
        <text>1-(5-phospho-beta-D-ribosyl)-ATP + diphosphate = 5-phospho-alpha-D-ribose 1-diphosphate + ATP</text>
        <dbReference type="Rhea" id="RHEA:18473"/>
        <dbReference type="ChEBI" id="CHEBI:30616"/>
        <dbReference type="ChEBI" id="CHEBI:33019"/>
        <dbReference type="ChEBI" id="CHEBI:58017"/>
        <dbReference type="ChEBI" id="CHEBI:73183"/>
        <dbReference type="EC" id="2.4.2.17"/>
    </reaction>
</comment>
<evidence type="ECO:0000256" key="3">
    <source>
        <dbReference type="ARBA" id="ARBA00004667"/>
    </source>
</evidence>
<evidence type="ECO:0000256" key="11">
    <source>
        <dbReference type="ARBA" id="ARBA00022679"/>
    </source>
</evidence>
<keyword evidence="10 16" id="KW-0328">Glycosyltransferase</keyword>
<evidence type="ECO:0000256" key="13">
    <source>
        <dbReference type="ARBA" id="ARBA00022840"/>
    </source>
</evidence>
<dbReference type="GO" id="GO:0000105">
    <property type="term" value="P:L-histidine biosynthetic process"/>
    <property type="evidence" value="ECO:0007669"/>
    <property type="project" value="UniProtKB-UniRule"/>
</dbReference>
<evidence type="ECO:0000256" key="7">
    <source>
        <dbReference type="ARBA" id="ARBA00020998"/>
    </source>
</evidence>
<protein>
    <recommendedName>
        <fullName evidence="7 16">ATP phosphoribosyltransferase</fullName>
        <shortName evidence="16">ATP-PRT</shortName>
        <shortName evidence="16">ATP-PRTase</shortName>
        <ecNumber evidence="6 16">2.4.2.17</ecNumber>
    </recommendedName>
</protein>
<dbReference type="GO" id="GO:0003879">
    <property type="term" value="F:ATP phosphoribosyltransferase activity"/>
    <property type="evidence" value="ECO:0007669"/>
    <property type="project" value="UniProtKB-UniRule"/>
</dbReference>
<comment type="similarity">
    <text evidence="4 16">Belongs to the ATP phosphoribosyltransferase family. Short subfamily.</text>
</comment>
<comment type="caution">
    <text evidence="18">The sequence shown here is derived from an EMBL/GenBank/DDBJ whole genome shotgun (WGS) entry which is preliminary data.</text>
</comment>
<dbReference type="Pfam" id="PF01634">
    <property type="entry name" value="HisG"/>
    <property type="match status" value="1"/>
</dbReference>
<reference evidence="18" key="1">
    <citation type="submission" date="2023-07" db="EMBL/GenBank/DDBJ databases">
        <title>Genome content predicts the carbon catabolic preferences of heterotrophic bacteria.</title>
        <authorList>
            <person name="Gralka M."/>
        </authorList>
    </citation>
    <scope>NUCLEOTIDE SEQUENCE</scope>
    <source>
        <strain evidence="18">E2R20</strain>
    </source>
</reference>
<dbReference type="GO" id="GO:0005737">
    <property type="term" value="C:cytoplasm"/>
    <property type="evidence" value="ECO:0007669"/>
    <property type="project" value="UniProtKB-SubCell"/>
</dbReference>
<accession>A0AAW7YUY1</accession>
<name>A0AAW7YUY1_9STAP</name>
<evidence type="ECO:0000256" key="1">
    <source>
        <dbReference type="ARBA" id="ARBA00000915"/>
    </source>
</evidence>
<keyword evidence="11 16" id="KW-0808">Transferase</keyword>
<dbReference type="EC" id="2.4.2.17" evidence="6 16"/>
<organism evidence="18 19">
    <name type="scientific">Staphylococcus pasteuri_A</name>
    <dbReference type="NCBI Taxonomy" id="3062664"/>
    <lineage>
        <taxon>Bacteria</taxon>
        <taxon>Bacillati</taxon>
        <taxon>Bacillota</taxon>
        <taxon>Bacilli</taxon>
        <taxon>Bacillales</taxon>
        <taxon>Staphylococcaceae</taxon>
        <taxon>Staphylococcus</taxon>
    </lineage>
</organism>
<dbReference type="InterPro" id="IPR013820">
    <property type="entry name" value="ATP_PRibTrfase_cat"/>
</dbReference>
<keyword evidence="12 16" id="KW-0547">Nucleotide-binding</keyword>
<proteinExistence type="inferred from homology"/>
<dbReference type="AlphaFoldDB" id="A0AAW7YUY1"/>
<evidence type="ECO:0000256" key="6">
    <source>
        <dbReference type="ARBA" id="ARBA00011946"/>
    </source>
</evidence>
<dbReference type="FunFam" id="3.40.190.10:FF:000008">
    <property type="entry name" value="ATP phosphoribosyltransferase"/>
    <property type="match status" value="1"/>
</dbReference>
<comment type="subunit">
    <text evidence="5 16">Heteromultimer composed of HisG and HisZ subunits.</text>
</comment>
<evidence type="ECO:0000313" key="19">
    <source>
        <dbReference type="Proteomes" id="UP001170310"/>
    </source>
</evidence>
<sequence>MIRVALAKGRLLESFINYLEAEQLFLLSNGLKHRQRQLLVTIDGIDFIIVKGSDVPIYVEQGIADIGIVGTDILNENKYNINNLCDLPFGHCHFSLAAKPVTNDYKKIATSYVQTTSRYFKNKGIDIEIVKLSGSIELACIVGMVDGIIDIVQTGTTLKANGLVEKEKITDISARLITNRTQYFKKGEEIESFINMLGVQMINA</sequence>